<dbReference type="Proteomes" id="UP000516361">
    <property type="component" value="Chromosome"/>
</dbReference>
<sequence>MKKSFVIMIFLILLIVFFVSSCTKNITNSVQKNDKEITLNESSHLESETFYTLDFTKIKTDYYTKKGILKLTEYYNKNGEIVLSKNFINNKILINKFNFKNNLYKISKGISNYKILPDFISNNQNNIVKTKNTQPVIFKVISISIYQSTSNNIESKTWTDKGLISNSSKILSNLISAANYAADLFFKKSIPGYILGSAANLLIDSTANQYIVFTKFGYTDFKSGKGKVLTYFRDPNGQRTVLDKKAPQYVRFYSEIAIRNYYDLFKDEYMNLKAHYKDSSGIECTKMKSYKNSDIQVAKNKESSTFNKYHNNSYLRNYVKTRYEIDLANSGVIVQ</sequence>
<protein>
    <submittedName>
        <fullName evidence="1">Uncharacterized protein</fullName>
    </submittedName>
</protein>
<keyword evidence="2" id="KW-1185">Reference proteome</keyword>
<dbReference type="KEGG" id="ocy:OSSY52_21970"/>
<dbReference type="AlphaFoldDB" id="A0A7G1G999"/>
<dbReference type="InParanoid" id="A0A7G1G999"/>
<dbReference type="RefSeq" id="WP_190614911.1">
    <property type="nucleotide sequence ID" value="NZ_AP018712.1"/>
</dbReference>
<evidence type="ECO:0000313" key="2">
    <source>
        <dbReference type="Proteomes" id="UP000516361"/>
    </source>
</evidence>
<reference evidence="1 2" key="1">
    <citation type="submission" date="2018-06" db="EMBL/GenBank/DDBJ databases">
        <title>Genome sequencing of Oceanotoga sp. sy52.</title>
        <authorList>
            <person name="Mori K."/>
        </authorList>
    </citation>
    <scope>NUCLEOTIDE SEQUENCE [LARGE SCALE GENOMIC DNA]</scope>
    <source>
        <strain evidence="2">sy52</strain>
    </source>
</reference>
<name>A0A7G1G999_9BACT</name>
<evidence type="ECO:0000313" key="1">
    <source>
        <dbReference type="EMBL" id="BBE32056.1"/>
    </source>
</evidence>
<accession>A0A7G1G999</accession>
<gene>
    <name evidence="1" type="ORF">OSSY52_21970</name>
</gene>
<proteinExistence type="predicted"/>
<dbReference type="PROSITE" id="PS51257">
    <property type="entry name" value="PROKAR_LIPOPROTEIN"/>
    <property type="match status" value="1"/>
</dbReference>
<dbReference type="EMBL" id="AP018712">
    <property type="protein sequence ID" value="BBE32056.1"/>
    <property type="molecule type" value="Genomic_DNA"/>
</dbReference>
<organism evidence="1 2">
    <name type="scientific">Tepiditoga spiralis</name>
    <dbReference type="NCBI Taxonomy" id="2108365"/>
    <lineage>
        <taxon>Bacteria</taxon>
        <taxon>Thermotogati</taxon>
        <taxon>Thermotogota</taxon>
        <taxon>Thermotogae</taxon>
        <taxon>Petrotogales</taxon>
        <taxon>Petrotogaceae</taxon>
        <taxon>Tepiditoga</taxon>
    </lineage>
</organism>